<keyword evidence="3" id="KW-1185">Reference proteome</keyword>
<dbReference type="EMBL" id="GL435132">
    <property type="protein sequence ID" value="EFN73987.1"/>
    <property type="molecule type" value="Genomic_DNA"/>
</dbReference>
<dbReference type="InParanoid" id="E1ZXV6"/>
<feature type="compositionally biased region" description="Polar residues" evidence="1">
    <location>
        <begin position="95"/>
        <end position="111"/>
    </location>
</feature>
<evidence type="ECO:0000256" key="1">
    <source>
        <dbReference type="SAM" id="MobiDB-lite"/>
    </source>
</evidence>
<protein>
    <submittedName>
        <fullName evidence="2">Uncharacterized protein</fullName>
    </submittedName>
</protein>
<evidence type="ECO:0000313" key="3">
    <source>
        <dbReference type="Proteomes" id="UP000000311"/>
    </source>
</evidence>
<organism evidence="3">
    <name type="scientific">Camponotus floridanus</name>
    <name type="common">Florida carpenter ant</name>
    <dbReference type="NCBI Taxonomy" id="104421"/>
    <lineage>
        <taxon>Eukaryota</taxon>
        <taxon>Metazoa</taxon>
        <taxon>Ecdysozoa</taxon>
        <taxon>Arthropoda</taxon>
        <taxon>Hexapoda</taxon>
        <taxon>Insecta</taxon>
        <taxon>Pterygota</taxon>
        <taxon>Neoptera</taxon>
        <taxon>Endopterygota</taxon>
        <taxon>Hymenoptera</taxon>
        <taxon>Apocrita</taxon>
        <taxon>Aculeata</taxon>
        <taxon>Formicoidea</taxon>
        <taxon>Formicidae</taxon>
        <taxon>Formicinae</taxon>
        <taxon>Camponotus</taxon>
    </lineage>
</organism>
<evidence type="ECO:0000313" key="2">
    <source>
        <dbReference type="EMBL" id="EFN73987.1"/>
    </source>
</evidence>
<name>E1ZXV6_CAMFO</name>
<dbReference type="AlphaFoldDB" id="E1ZXV6"/>
<gene>
    <name evidence="2" type="ORF">EAG_05667</name>
</gene>
<feature type="compositionally biased region" description="Basic and acidic residues" evidence="1">
    <location>
        <begin position="57"/>
        <end position="94"/>
    </location>
</feature>
<proteinExistence type="predicted"/>
<feature type="region of interest" description="Disordered" evidence="1">
    <location>
        <begin position="41"/>
        <end position="119"/>
    </location>
</feature>
<reference evidence="2 3" key="1">
    <citation type="journal article" date="2010" name="Science">
        <title>Genomic comparison of the ants Camponotus floridanus and Harpegnathos saltator.</title>
        <authorList>
            <person name="Bonasio R."/>
            <person name="Zhang G."/>
            <person name="Ye C."/>
            <person name="Mutti N.S."/>
            <person name="Fang X."/>
            <person name="Qin N."/>
            <person name="Donahue G."/>
            <person name="Yang P."/>
            <person name="Li Q."/>
            <person name="Li C."/>
            <person name="Zhang P."/>
            <person name="Huang Z."/>
            <person name="Berger S.L."/>
            <person name="Reinberg D."/>
            <person name="Wang J."/>
            <person name="Liebig J."/>
        </authorList>
    </citation>
    <scope>NUCLEOTIDE SEQUENCE [LARGE SCALE GENOMIC DNA]</scope>
    <source>
        <strain evidence="3">C129</strain>
    </source>
</reference>
<sequence length="119" mass="12816">MDYGGPTKETPAATGRVVVVASCGGGIYKSNKTVEQQLLWERVSGSGEGKGKAAKGRKGEGERDKPGGEKRKREREQQAKQSKRERDETRENSDPTRPTGSTTSARISCSATPILRGSH</sequence>
<accession>E1ZXV6</accession>
<dbReference type="Proteomes" id="UP000000311">
    <property type="component" value="Unassembled WGS sequence"/>
</dbReference>